<dbReference type="EMBL" id="MLJW01006662">
    <property type="protein sequence ID" value="OIQ66359.1"/>
    <property type="molecule type" value="Genomic_DNA"/>
</dbReference>
<name>A0A1J5PEW4_9ZZZZ</name>
<evidence type="ECO:0000313" key="1">
    <source>
        <dbReference type="EMBL" id="OIQ66359.1"/>
    </source>
</evidence>
<sequence>MTTSKWLAISAACLFGTSAQLRAEGSDISSYFCVVEASGGVAYNANMKKWVGMTFNPDGKFVLRLRQLSRRSEKNAFGNDEAVTDYNISLTEFGSSTARTCEKIGSADPTVTVYGDKALYCADATTDYVFNITANRFLASDMRGYVFGKNESSEDYPSISAGTCTKIE</sequence>
<dbReference type="AlphaFoldDB" id="A0A1J5PEW4"/>
<reference evidence="1" key="1">
    <citation type="submission" date="2016-10" db="EMBL/GenBank/DDBJ databases">
        <title>Sequence of Gallionella enrichment culture.</title>
        <authorList>
            <person name="Poehlein A."/>
            <person name="Muehling M."/>
            <person name="Daniel R."/>
        </authorList>
    </citation>
    <scope>NUCLEOTIDE SEQUENCE</scope>
</reference>
<organism evidence="1">
    <name type="scientific">mine drainage metagenome</name>
    <dbReference type="NCBI Taxonomy" id="410659"/>
    <lineage>
        <taxon>unclassified sequences</taxon>
        <taxon>metagenomes</taxon>
        <taxon>ecological metagenomes</taxon>
    </lineage>
</organism>
<accession>A0A1J5PEW4</accession>
<proteinExistence type="predicted"/>
<comment type="caution">
    <text evidence="1">The sequence shown here is derived from an EMBL/GenBank/DDBJ whole genome shotgun (WGS) entry which is preliminary data.</text>
</comment>
<protein>
    <submittedName>
        <fullName evidence="1">Uncharacterized protein</fullName>
    </submittedName>
</protein>
<gene>
    <name evidence="1" type="ORF">GALL_520720</name>
</gene>